<proteinExistence type="predicted"/>
<organism evidence="1">
    <name type="scientific">Paraburkholderia atlantica</name>
    <dbReference type="NCBI Taxonomy" id="2654982"/>
    <lineage>
        <taxon>Bacteria</taxon>
        <taxon>Pseudomonadati</taxon>
        <taxon>Pseudomonadota</taxon>
        <taxon>Betaproteobacteria</taxon>
        <taxon>Burkholderiales</taxon>
        <taxon>Burkholderiaceae</taxon>
        <taxon>Paraburkholderia</taxon>
    </lineage>
</organism>
<dbReference type="EMBL" id="CP002014">
    <property type="protein sequence ID" value="ADG18610.1"/>
    <property type="molecule type" value="Genomic_DNA"/>
</dbReference>
<dbReference type="AlphaFoldDB" id="D5WJG5"/>
<name>D5WJG5_PARAM</name>
<gene>
    <name evidence="1" type="ordered locus">BC1002_4643</name>
</gene>
<protein>
    <submittedName>
        <fullName evidence="1">Uncharacterized protein</fullName>
    </submittedName>
</protein>
<dbReference type="HOGENOM" id="CLU_2116431_0_0_4"/>
<reference evidence="1" key="1">
    <citation type="submission" date="2010-04" db="EMBL/GenBank/DDBJ databases">
        <title>Complete sequence of chromosome2 of Burkholderia sp. CCGE1002.</title>
        <authorList>
            <consortium name="US DOE Joint Genome Institute"/>
            <person name="Lucas S."/>
            <person name="Copeland A."/>
            <person name="Lapidus A."/>
            <person name="Cheng J.-F."/>
            <person name="Bruce D."/>
            <person name="Goodwin L."/>
            <person name="Pitluck S."/>
            <person name="Chertkov O."/>
            <person name="Detter J.C."/>
            <person name="Han C."/>
            <person name="Tapia R."/>
            <person name="Land M."/>
            <person name="Hauser L."/>
            <person name="Kyrpides N."/>
            <person name="Ovchinnikova G."/>
            <person name="Martinez-Romero E."/>
            <person name="Hernandez M.A.R."/>
            <person name="Tiedje J.M."/>
            <person name="Woyke T."/>
        </authorList>
    </citation>
    <scope>NUCLEOTIDE SEQUENCE</scope>
    <source>
        <strain evidence="1">CCGE1002</strain>
    </source>
</reference>
<accession>D5WJG5</accession>
<sequence length="114" mass="12932">MHRGYCFALTLATGLKHPGKAAAAVHFTKEIKKRRFATKTLTHGWQYVRTPCGVRDEGGGLVRRDMFNRFSARSNKPTDRKQPNIAFSLNAMLGLKYFGETAVRLQTRGERQMC</sequence>
<reference evidence="1" key="2">
    <citation type="journal article" date="2012" name="J. Bacteriol.">
        <title>Genome Sequences of Burkholderia sp. Strains CCGE1002 and H160, Isolated from Legume Nodules in Mexico and Brazil.</title>
        <authorList>
            <person name="Ormeno-Orrillo E."/>
            <person name="Rogel M.A."/>
            <person name="Chueire L.M."/>
            <person name="Tiedje J.M."/>
            <person name="Martinez-Romero E."/>
            <person name="Hungria M."/>
        </authorList>
    </citation>
    <scope>NUCLEOTIDE SEQUENCE [LARGE SCALE GENOMIC DNA]</scope>
    <source>
        <strain evidence="1">CCGE1002</strain>
    </source>
</reference>
<evidence type="ECO:0000313" key="1">
    <source>
        <dbReference type="EMBL" id="ADG18610.1"/>
    </source>
</evidence>
<dbReference type="Proteomes" id="UP000002190">
    <property type="component" value="Chromosome 2"/>
</dbReference>
<dbReference type="KEGG" id="bge:BC1002_4643"/>